<dbReference type="GO" id="GO:2000344">
    <property type="term" value="P:positive regulation of acrosome reaction"/>
    <property type="evidence" value="ECO:0007669"/>
    <property type="project" value="TreeGrafter"/>
</dbReference>
<accession>A0AAV7KMP9</accession>
<comment type="caution">
    <text evidence="19">The sequence shown here is derived from an EMBL/GenBank/DDBJ whole genome shotgun (WGS) entry which is preliminary data.</text>
</comment>
<keyword evidence="7" id="KW-0272">Extracellular matrix</keyword>
<dbReference type="GO" id="GO:0032190">
    <property type="term" value="F:acrosin binding"/>
    <property type="evidence" value="ECO:0007669"/>
    <property type="project" value="TreeGrafter"/>
</dbReference>
<evidence type="ECO:0000256" key="17">
    <source>
        <dbReference type="SAM" id="SignalP"/>
    </source>
</evidence>
<feature type="transmembrane region" description="Helical" evidence="16">
    <location>
        <begin position="926"/>
        <end position="948"/>
    </location>
</feature>
<dbReference type="PROSITE" id="PS00682">
    <property type="entry name" value="ZP_1"/>
    <property type="match status" value="1"/>
</dbReference>
<comment type="similarity">
    <text evidence="3">Belongs to the ZP domain family. ZPC subfamily.</text>
</comment>
<evidence type="ECO:0000256" key="15">
    <source>
        <dbReference type="ARBA" id="ARBA00030824"/>
    </source>
</evidence>
<feature type="signal peptide" evidence="17">
    <location>
        <begin position="1"/>
        <end position="19"/>
    </location>
</feature>
<dbReference type="InterPro" id="IPR017977">
    <property type="entry name" value="ZP_dom_CS"/>
</dbReference>
<dbReference type="GO" id="GO:0035803">
    <property type="term" value="P:egg coat formation"/>
    <property type="evidence" value="ECO:0007669"/>
    <property type="project" value="TreeGrafter"/>
</dbReference>
<keyword evidence="8" id="KW-0165">Cleavage on pair of basic residues</keyword>
<evidence type="ECO:0000313" key="19">
    <source>
        <dbReference type="EMBL" id="KAJ1080130.1"/>
    </source>
</evidence>
<dbReference type="FunFam" id="2.60.40.3210:FF:000001">
    <property type="entry name" value="Zona pellucida sperm-binding protein 3"/>
    <property type="match status" value="1"/>
</dbReference>
<dbReference type="Pfam" id="PF00100">
    <property type="entry name" value="Zona_pellucida"/>
    <property type="match status" value="1"/>
</dbReference>
<sequence>MGWRCFLGAGLWLIHFGLCLDEVGPVRDSSPWSSLRTWFPGSHSQVGVASSGPWVSPGGRGRSRALPALQPVVVQCQGDSMVVTVQRDLFGTGRLVLPGDLWLGAAFCSYTSVSVDNTVIFQTALHDCGNTKEVTPKLVIYSSILTYMPTPSSNRVITRTNQMSVLLQCIYPRHANVSSKAIKPTWVPLRTTVFADGMLSFSFRLMTDDWTSSRSTTTFQLGDVFHLEASVDAASHYPLRIYVDSCMASPTVDPDSTLQYDIVSSHGCLVDGKMSESSGFVSPRVQPDKLRFTVDAFRFIGTTNSLIFITCSLRAVPADSAPSPVSKACSYQARRGWSPVEGPSSVCGCCDSGSCASLGGPRALHQDSAPRRFGKRGEPTDEFQVLAVGPLIVLSENDAAGADVPPPDILALSDGEPRSMLGLEPQFLASEVAQEDEHHHIQDRTVDFEMEGKGPPEVMNLEVGLNELLSVDHRLMEDIELLEMGAGEEDLVKPPMEGYMEDSLVLGSQAKDLEAGLQENSQAHIPGPGITPRGNHLNLTPLKLVEKFGIPKNWSKNSPEVLHEHVAHPGSLTLDQPEAHPEGSPRVHIAQLGPLEVMDRTESDPKGHIAQLGPLKVLDVPETDPKGHIVQLGPLKVLDETDPNKLTAQLGHLDKPVTISKVYTAQLGPLKVLDRTETDPQVTNIQLGSLEVKDKPETHPKESNPKLLLNDSQLGPLEVAEDGITLGKKLSKVAESLPDAEGLRSVHGSHTVHSGPVVVVNEKQSSESDVLTTLLNVGPVVDLEKPRPQLDDQRKMLQVVNVGPIVFQDSLITDDTKSTVLNEPYSEALLEVSNRPVGDLPQLDDAVMRMESPATMLGEEPASGPMPQANHLQPLGDPEVTPLLQGIQLQPLLVEETLPPMGEGRAPTKPVGTPVEAEAHWRLVEVMLLTVGGVVLACILVLGGFLVYRKRRHSLI</sequence>
<keyword evidence="6" id="KW-0964">Secreted</keyword>
<name>A0AAV7KMP9_PLEWA</name>
<dbReference type="SMART" id="SM00241">
    <property type="entry name" value="ZP"/>
    <property type="match status" value="1"/>
</dbReference>
<evidence type="ECO:0000256" key="16">
    <source>
        <dbReference type="SAM" id="Phobius"/>
    </source>
</evidence>
<evidence type="ECO:0000256" key="1">
    <source>
        <dbReference type="ARBA" id="ARBA00004251"/>
    </source>
</evidence>
<dbReference type="GO" id="GO:0005886">
    <property type="term" value="C:plasma membrane"/>
    <property type="evidence" value="ECO:0007669"/>
    <property type="project" value="UniProtKB-SubCell"/>
</dbReference>
<feature type="chain" id="PRO_5043978397" description="Zona pellucida sperm-binding protein 3" evidence="17">
    <location>
        <begin position="20"/>
        <end position="956"/>
    </location>
</feature>
<keyword evidence="5" id="KW-1003">Cell membrane</keyword>
<evidence type="ECO:0000256" key="9">
    <source>
        <dbReference type="ARBA" id="ARBA00022692"/>
    </source>
</evidence>
<dbReference type="InterPro" id="IPR048290">
    <property type="entry name" value="ZP_chr"/>
</dbReference>
<comment type="subcellular location">
    <subcellularLocation>
        <location evidence="1">Cell membrane</location>
        <topology evidence="1">Single-pass type I membrane protein</topology>
    </subcellularLocation>
    <subcellularLocation>
        <location evidence="2">Secreted</location>
        <location evidence="2">Extracellular space</location>
        <location evidence="2">Extracellular matrix</location>
    </subcellularLocation>
</comment>
<keyword evidence="13" id="KW-1015">Disulfide bond</keyword>
<dbReference type="Gene3D" id="2.60.40.3210">
    <property type="entry name" value="Zona pellucida, ZP-N domain"/>
    <property type="match status" value="1"/>
</dbReference>
<dbReference type="InterPro" id="IPR055355">
    <property type="entry name" value="ZP-C"/>
</dbReference>
<evidence type="ECO:0000256" key="10">
    <source>
        <dbReference type="ARBA" id="ARBA00022729"/>
    </source>
</evidence>
<dbReference type="PRINTS" id="PR00023">
    <property type="entry name" value="ZPELLUCIDA"/>
</dbReference>
<evidence type="ECO:0000256" key="3">
    <source>
        <dbReference type="ARBA" id="ARBA00006735"/>
    </source>
</evidence>
<protein>
    <recommendedName>
        <fullName evidence="4">Zona pellucida sperm-binding protein 3</fullName>
    </recommendedName>
    <alternativeName>
        <fullName evidence="15">Zona pellucida glycoprotein 3</fullName>
    </alternativeName>
</protein>
<feature type="domain" description="ZP" evidence="18">
    <location>
        <begin position="75"/>
        <end position="336"/>
    </location>
</feature>
<keyword evidence="10 17" id="KW-0732">Signal</keyword>
<keyword evidence="20" id="KW-1185">Reference proteome</keyword>
<dbReference type="PANTHER" id="PTHR11576">
    <property type="entry name" value="ZONA PELLUCIDA SPERM-BINDING PROTEIN 3"/>
    <property type="match status" value="1"/>
</dbReference>
<dbReference type="GO" id="GO:0031012">
    <property type="term" value="C:extracellular matrix"/>
    <property type="evidence" value="ECO:0007669"/>
    <property type="project" value="TreeGrafter"/>
</dbReference>
<dbReference type="Pfam" id="PF23344">
    <property type="entry name" value="ZP-N"/>
    <property type="match status" value="1"/>
</dbReference>
<organism evidence="19 20">
    <name type="scientific">Pleurodeles waltl</name>
    <name type="common">Iberian ribbed newt</name>
    <dbReference type="NCBI Taxonomy" id="8319"/>
    <lineage>
        <taxon>Eukaryota</taxon>
        <taxon>Metazoa</taxon>
        <taxon>Chordata</taxon>
        <taxon>Craniata</taxon>
        <taxon>Vertebrata</taxon>
        <taxon>Euteleostomi</taxon>
        <taxon>Amphibia</taxon>
        <taxon>Batrachia</taxon>
        <taxon>Caudata</taxon>
        <taxon>Salamandroidea</taxon>
        <taxon>Salamandridae</taxon>
        <taxon>Pleurodelinae</taxon>
        <taxon>Pleurodeles</taxon>
    </lineage>
</organism>
<dbReference type="Gene3D" id="2.60.40.4100">
    <property type="entry name" value="Zona pellucida, ZP-C domain"/>
    <property type="match status" value="1"/>
</dbReference>
<dbReference type="PROSITE" id="PS51034">
    <property type="entry name" value="ZP_2"/>
    <property type="match status" value="1"/>
</dbReference>
<keyword evidence="9 16" id="KW-0812">Transmembrane</keyword>
<gene>
    <name evidence="19" type="ORF">NDU88_000350</name>
</gene>
<dbReference type="PANTHER" id="PTHR11576:SF2">
    <property type="entry name" value="ZONA PELLUCIDA SPERM-BINDING PROTEIN 3"/>
    <property type="match status" value="1"/>
</dbReference>
<evidence type="ECO:0000256" key="11">
    <source>
        <dbReference type="ARBA" id="ARBA00022989"/>
    </source>
</evidence>
<dbReference type="GO" id="GO:0007339">
    <property type="term" value="P:binding of sperm to zona pellucida"/>
    <property type="evidence" value="ECO:0007669"/>
    <property type="project" value="TreeGrafter"/>
</dbReference>
<evidence type="ECO:0000256" key="8">
    <source>
        <dbReference type="ARBA" id="ARBA00022685"/>
    </source>
</evidence>
<keyword evidence="11 16" id="KW-1133">Transmembrane helix</keyword>
<dbReference type="EMBL" id="JANPWB010000016">
    <property type="protein sequence ID" value="KAJ1080130.1"/>
    <property type="molecule type" value="Genomic_DNA"/>
</dbReference>
<evidence type="ECO:0000256" key="5">
    <source>
        <dbReference type="ARBA" id="ARBA00022475"/>
    </source>
</evidence>
<proteinExistence type="inferred from homology"/>
<dbReference type="InterPro" id="IPR042235">
    <property type="entry name" value="ZP-C_dom"/>
</dbReference>
<evidence type="ECO:0000256" key="4">
    <source>
        <dbReference type="ARBA" id="ARBA00017980"/>
    </source>
</evidence>
<dbReference type="FunFam" id="2.60.40.4100:FF:000002">
    <property type="entry name" value="Zona pellucida sperm-binding protein 3"/>
    <property type="match status" value="1"/>
</dbReference>
<keyword evidence="14" id="KW-0325">Glycoprotein</keyword>
<evidence type="ECO:0000259" key="18">
    <source>
        <dbReference type="PROSITE" id="PS51034"/>
    </source>
</evidence>
<evidence type="ECO:0000256" key="13">
    <source>
        <dbReference type="ARBA" id="ARBA00023157"/>
    </source>
</evidence>
<evidence type="ECO:0000256" key="2">
    <source>
        <dbReference type="ARBA" id="ARBA00004498"/>
    </source>
</evidence>
<dbReference type="InterPro" id="IPR001507">
    <property type="entry name" value="ZP_dom"/>
</dbReference>
<evidence type="ECO:0000256" key="14">
    <source>
        <dbReference type="ARBA" id="ARBA00023180"/>
    </source>
</evidence>
<keyword evidence="12 16" id="KW-0472">Membrane</keyword>
<dbReference type="InterPro" id="IPR055356">
    <property type="entry name" value="ZP-N"/>
</dbReference>
<evidence type="ECO:0000256" key="7">
    <source>
        <dbReference type="ARBA" id="ARBA00022530"/>
    </source>
</evidence>
<evidence type="ECO:0000256" key="12">
    <source>
        <dbReference type="ARBA" id="ARBA00023136"/>
    </source>
</evidence>
<evidence type="ECO:0000256" key="6">
    <source>
        <dbReference type="ARBA" id="ARBA00022525"/>
    </source>
</evidence>
<evidence type="ECO:0000313" key="20">
    <source>
        <dbReference type="Proteomes" id="UP001066276"/>
    </source>
</evidence>
<dbReference type="Proteomes" id="UP001066276">
    <property type="component" value="Chromosome 12"/>
</dbReference>
<dbReference type="AlphaFoldDB" id="A0AAV7KMP9"/>
<reference evidence="19" key="1">
    <citation type="journal article" date="2022" name="bioRxiv">
        <title>Sequencing and chromosome-scale assembly of the giantPleurodeles waltlgenome.</title>
        <authorList>
            <person name="Brown T."/>
            <person name="Elewa A."/>
            <person name="Iarovenko S."/>
            <person name="Subramanian E."/>
            <person name="Araus A.J."/>
            <person name="Petzold A."/>
            <person name="Susuki M."/>
            <person name="Suzuki K.-i.T."/>
            <person name="Hayashi T."/>
            <person name="Toyoda A."/>
            <person name="Oliveira C."/>
            <person name="Osipova E."/>
            <person name="Leigh N.D."/>
            <person name="Simon A."/>
            <person name="Yun M.H."/>
        </authorList>
    </citation>
    <scope>NUCLEOTIDE SEQUENCE</scope>
    <source>
        <strain evidence="19">20211129_DDA</strain>
        <tissue evidence="19">Liver</tissue>
    </source>
</reference>